<dbReference type="Gene3D" id="1.10.1200.10">
    <property type="entry name" value="ACP-like"/>
    <property type="match status" value="2"/>
</dbReference>
<dbReference type="EMBL" id="BAABET010000003">
    <property type="protein sequence ID" value="GAA4304243.1"/>
    <property type="molecule type" value="Genomic_DNA"/>
</dbReference>
<dbReference type="PROSITE" id="PS00606">
    <property type="entry name" value="KS3_1"/>
    <property type="match status" value="1"/>
</dbReference>
<feature type="region of interest" description="Disordered" evidence="5">
    <location>
        <begin position="83"/>
        <end position="106"/>
    </location>
</feature>
<dbReference type="InterPro" id="IPR032821">
    <property type="entry name" value="PKS_assoc"/>
</dbReference>
<feature type="compositionally biased region" description="Low complexity" evidence="5">
    <location>
        <begin position="750"/>
        <end position="769"/>
    </location>
</feature>
<dbReference type="Pfam" id="PF00109">
    <property type="entry name" value="ketoacyl-synt"/>
    <property type="match status" value="1"/>
</dbReference>
<dbReference type="InterPro" id="IPR020841">
    <property type="entry name" value="PKS_Beta-ketoAc_synthase_dom"/>
</dbReference>
<accession>A0ABP8FHX8</accession>
<organism evidence="8 9">
    <name type="scientific">Streptomyces venetus</name>
    <dbReference type="NCBI Taxonomy" id="1701086"/>
    <lineage>
        <taxon>Bacteria</taxon>
        <taxon>Bacillati</taxon>
        <taxon>Actinomycetota</taxon>
        <taxon>Actinomycetes</taxon>
        <taxon>Kitasatosporales</taxon>
        <taxon>Streptomycetaceae</taxon>
        <taxon>Streptomyces</taxon>
    </lineage>
</organism>
<evidence type="ECO:0000256" key="3">
    <source>
        <dbReference type="ARBA" id="ARBA00022679"/>
    </source>
</evidence>
<name>A0ABP8FHX8_9ACTN</name>
<dbReference type="InterPro" id="IPR020806">
    <property type="entry name" value="PKS_PP-bd"/>
</dbReference>
<evidence type="ECO:0000256" key="4">
    <source>
        <dbReference type="ARBA" id="ARBA00023315"/>
    </source>
</evidence>
<dbReference type="SUPFAM" id="SSF53901">
    <property type="entry name" value="Thiolase-like"/>
    <property type="match status" value="1"/>
</dbReference>
<dbReference type="PANTHER" id="PTHR43775">
    <property type="entry name" value="FATTY ACID SYNTHASE"/>
    <property type="match status" value="1"/>
</dbReference>
<dbReference type="RefSeq" id="WP_345661143.1">
    <property type="nucleotide sequence ID" value="NZ_BAABET010000003.1"/>
</dbReference>
<dbReference type="InterPro" id="IPR018201">
    <property type="entry name" value="Ketoacyl_synth_AS"/>
</dbReference>
<dbReference type="Proteomes" id="UP001501115">
    <property type="component" value="Unassembled WGS sequence"/>
</dbReference>
<dbReference type="Pfam" id="PF00550">
    <property type="entry name" value="PP-binding"/>
    <property type="match status" value="2"/>
</dbReference>
<feature type="domain" description="Carrier" evidence="6">
    <location>
        <begin position="769"/>
        <end position="844"/>
    </location>
</feature>
<dbReference type="PROSITE" id="PS50075">
    <property type="entry name" value="CARRIER"/>
    <property type="match status" value="2"/>
</dbReference>
<dbReference type="Pfam" id="PF02801">
    <property type="entry name" value="Ketoacyl-synt_C"/>
    <property type="match status" value="1"/>
</dbReference>
<dbReference type="Pfam" id="PF16197">
    <property type="entry name" value="KAsynt_C_assoc"/>
    <property type="match status" value="1"/>
</dbReference>
<dbReference type="PANTHER" id="PTHR43775:SF37">
    <property type="entry name" value="SI:DKEY-61P9.11"/>
    <property type="match status" value="1"/>
</dbReference>
<dbReference type="SUPFAM" id="SSF47336">
    <property type="entry name" value="ACP-like"/>
    <property type="match status" value="2"/>
</dbReference>
<keyword evidence="3" id="KW-0808">Transferase</keyword>
<evidence type="ECO:0000313" key="9">
    <source>
        <dbReference type="Proteomes" id="UP001501115"/>
    </source>
</evidence>
<keyword evidence="4" id="KW-0012">Acyltransferase</keyword>
<feature type="region of interest" description="Disordered" evidence="5">
    <location>
        <begin position="750"/>
        <end position="772"/>
    </location>
</feature>
<gene>
    <name evidence="8" type="ORF">GCM10023086_21290</name>
</gene>
<protein>
    <recommendedName>
        <fullName evidence="10">Carrier domain-containing protein</fullName>
    </recommendedName>
</protein>
<dbReference type="InterPro" id="IPR016039">
    <property type="entry name" value="Thiolase-like"/>
</dbReference>
<dbReference type="Gene3D" id="3.30.70.3290">
    <property type="match status" value="1"/>
</dbReference>
<keyword evidence="2" id="KW-0597">Phosphoprotein</keyword>
<evidence type="ECO:0000313" key="8">
    <source>
        <dbReference type="EMBL" id="GAA4304243.1"/>
    </source>
</evidence>
<dbReference type="InterPro" id="IPR050091">
    <property type="entry name" value="PKS_NRPS_Biosynth_Enz"/>
</dbReference>
<dbReference type="Gene3D" id="3.40.47.10">
    <property type="match status" value="1"/>
</dbReference>
<evidence type="ECO:0000259" key="6">
    <source>
        <dbReference type="PROSITE" id="PS50075"/>
    </source>
</evidence>
<comment type="caution">
    <text evidence="8">The sequence shown here is derived from an EMBL/GenBank/DDBJ whole genome shotgun (WGS) entry which is preliminary data.</text>
</comment>
<evidence type="ECO:0000256" key="1">
    <source>
        <dbReference type="ARBA" id="ARBA00022450"/>
    </source>
</evidence>
<feature type="domain" description="Ketosynthase family 3 (KS3)" evidence="7">
    <location>
        <begin position="111"/>
        <end position="531"/>
    </location>
</feature>
<keyword evidence="9" id="KW-1185">Reference proteome</keyword>
<dbReference type="PROSITE" id="PS52004">
    <property type="entry name" value="KS3_2"/>
    <property type="match status" value="1"/>
</dbReference>
<sequence length="853" mass="91058">MSARQPAATETERILAEIWCDVLEIDDVGVTDNFFEVGGYSMLMQMVRAQIEERLGIRPTLPQLFIYSTIRSCAAFLDGSTPAQEPVANAPEKPEKAEAATSAGPEADWRDTDIAVIGLACRFADAEGPDQFWDNLVSGVDSISRFPKKSFVTPGGSTKEYVPAGGLLKTPEWFDASYFGYTPREALLIDPQHRILLECSLEAIEGAGYDPDRFPGLIGIYAGSSLSTYTETMRARQQEDATITNWDILTGTTSDYLASRVAYKLGLRGPTTNVQAACATSLYAVHFAARALLSGECDLALAGGTSVRLPAALDNYRVGGITSPSGTCSPFDAAADGVIGGQGCGMVVLKRLSKAIADGDHIHAVLRGSAVNNDGRDRAGFTAPGVRGQVEVIQAAQHAAGVTPSSITYVEAHGTGTRVGDPIEIAGLNHAFADGEPREQPCLLGSVKANIGHTDAAAGIAGFIKTVLAVEHGVIPPSLHYSEPNPDIDFAAGPFTVVTEPTPWEPTGLPRRAGVTARGLGGGNAHVVLEQPPAPRAREHSTQDQVLVLSAHTPAALDELTARVAGHLTDHPESDLRDVAWTLQVGRRLHGHRRYAVVRDTQDALRVLGGNEPGRLISGDHARDGRAVALLVSETASWQAVQRWTALGLKPDLTLTPDSSDAQLQGALDTPGRVFLEIGDSRLLARLREQPQWTPDHLAITVTDPLAALGELFLAGLPIDWAQAHAEQPRRVALPSYPFQRQRYLLEAGPTAQPSAPTTPTADAAPTADADVDTEQTVSRLFGQMLGLPKVDPDESFFDLGGDSLVAHELLGQLEQLLPVEMEIRAMYLAPSVRELTALIEEQMRDVPAAPRG</sequence>
<evidence type="ECO:0000256" key="5">
    <source>
        <dbReference type="SAM" id="MobiDB-lite"/>
    </source>
</evidence>
<reference evidence="9" key="1">
    <citation type="journal article" date="2019" name="Int. J. Syst. Evol. Microbiol.">
        <title>The Global Catalogue of Microorganisms (GCM) 10K type strain sequencing project: providing services to taxonomists for standard genome sequencing and annotation.</title>
        <authorList>
            <consortium name="The Broad Institute Genomics Platform"/>
            <consortium name="The Broad Institute Genome Sequencing Center for Infectious Disease"/>
            <person name="Wu L."/>
            <person name="Ma J."/>
        </authorList>
    </citation>
    <scope>NUCLEOTIDE SEQUENCE [LARGE SCALE GENOMIC DNA]</scope>
    <source>
        <strain evidence="9">JCM 31290</strain>
    </source>
</reference>
<evidence type="ECO:0000256" key="2">
    <source>
        <dbReference type="ARBA" id="ARBA00022553"/>
    </source>
</evidence>
<dbReference type="InterPro" id="IPR014030">
    <property type="entry name" value="Ketoacyl_synth_N"/>
</dbReference>
<evidence type="ECO:0000259" key="7">
    <source>
        <dbReference type="PROSITE" id="PS52004"/>
    </source>
</evidence>
<proteinExistence type="predicted"/>
<feature type="domain" description="Carrier" evidence="6">
    <location>
        <begin position="6"/>
        <end position="81"/>
    </location>
</feature>
<dbReference type="SMART" id="SM00825">
    <property type="entry name" value="PKS_KS"/>
    <property type="match status" value="1"/>
</dbReference>
<dbReference type="CDD" id="cd00833">
    <property type="entry name" value="PKS"/>
    <property type="match status" value="1"/>
</dbReference>
<keyword evidence="1" id="KW-0596">Phosphopantetheine</keyword>
<dbReference type="InterPro" id="IPR014031">
    <property type="entry name" value="Ketoacyl_synth_C"/>
</dbReference>
<dbReference type="InterPro" id="IPR036736">
    <property type="entry name" value="ACP-like_sf"/>
</dbReference>
<dbReference type="SMART" id="SM00823">
    <property type="entry name" value="PKS_PP"/>
    <property type="match status" value="2"/>
</dbReference>
<dbReference type="InterPro" id="IPR009081">
    <property type="entry name" value="PP-bd_ACP"/>
</dbReference>
<evidence type="ECO:0008006" key="10">
    <source>
        <dbReference type="Google" id="ProtNLM"/>
    </source>
</evidence>